<evidence type="ECO:0000256" key="1">
    <source>
        <dbReference type="ARBA" id="ARBA00000707"/>
    </source>
</evidence>
<feature type="compositionally biased region" description="Low complexity" evidence="8">
    <location>
        <begin position="328"/>
        <end position="353"/>
    </location>
</feature>
<feature type="region of interest" description="Disordered" evidence="8">
    <location>
        <begin position="161"/>
        <end position="187"/>
    </location>
</feature>
<dbReference type="SUPFAM" id="SSF140856">
    <property type="entry name" value="USP8 N-terminal domain-like"/>
    <property type="match status" value="1"/>
</dbReference>
<dbReference type="SUPFAM" id="SSF54001">
    <property type="entry name" value="Cysteine proteinases"/>
    <property type="match status" value="1"/>
</dbReference>
<keyword evidence="5" id="KW-0833">Ubl conjugation pathway</keyword>
<evidence type="ECO:0000256" key="8">
    <source>
        <dbReference type="SAM" id="MobiDB-lite"/>
    </source>
</evidence>
<protein>
    <recommendedName>
        <fullName evidence="3">ubiquitinyl hydrolase 1</fullName>
        <ecNumber evidence="3">3.4.19.12</ecNumber>
    </recommendedName>
</protein>
<dbReference type="InterPro" id="IPR050185">
    <property type="entry name" value="Ub_carboxyl-term_hydrolase"/>
</dbReference>
<feature type="region of interest" description="Disordered" evidence="8">
    <location>
        <begin position="204"/>
        <end position="226"/>
    </location>
</feature>
<evidence type="ECO:0000313" key="11">
    <source>
        <dbReference type="EMBL" id="KAF9330301.1"/>
    </source>
</evidence>
<dbReference type="SUPFAM" id="SSF52821">
    <property type="entry name" value="Rhodanese/Cell cycle control phosphatase"/>
    <property type="match status" value="1"/>
</dbReference>
<dbReference type="EC" id="3.4.19.12" evidence="3"/>
<evidence type="ECO:0000313" key="12">
    <source>
        <dbReference type="Proteomes" id="UP000696485"/>
    </source>
</evidence>
<name>A0A9P5SIW6_9FUNG</name>
<reference evidence="11" key="1">
    <citation type="journal article" date="2020" name="Fungal Divers.">
        <title>Resolving the Mortierellaceae phylogeny through synthesis of multi-gene phylogenetics and phylogenomics.</title>
        <authorList>
            <person name="Vandepol N."/>
            <person name="Liber J."/>
            <person name="Desiro A."/>
            <person name="Na H."/>
            <person name="Kennedy M."/>
            <person name="Barry K."/>
            <person name="Grigoriev I.V."/>
            <person name="Miller A.N."/>
            <person name="O'Donnell K."/>
            <person name="Stajich J.E."/>
            <person name="Bonito G."/>
        </authorList>
    </citation>
    <scope>NUCLEOTIDE SEQUENCE</scope>
    <source>
        <strain evidence="11">NVP1</strain>
    </source>
</reference>
<evidence type="ECO:0000256" key="4">
    <source>
        <dbReference type="ARBA" id="ARBA00022670"/>
    </source>
</evidence>
<dbReference type="InterPro" id="IPR001394">
    <property type="entry name" value="Peptidase_C19_UCH"/>
</dbReference>
<dbReference type="GO" id="GO:0004843">
    <property type="term" value="F:cysteine-type deubiquitinase activity"/>
    <property type="evidence" value="ECO:0007669"/>
    <property type="project" value="UniProtKB-EC"/>
</dbReference>
<dbReference type="InterPro" id="IPR015063">
    <property type="entry name" value="USP8_dimer"/>
</dbReference>
<comment type="similarity">
    <text evidence="2">Belongs to the peptidase C19 family.</text>
</comment>
<feature type="domain" description="Rhodanese" evidence="9">
    <location>
        <begin position="378"/>
        <end position="500"/>
    </location>
</feature>
<dbReference type="Gene3D" id="1.20.58.80">
    <property type="entry name" value="Phosphotransferase system, lactose/cellobiose-type IIA subunit"/>
    <property type="match status" value="1"/>
</dbReference>
<dbReference type="InterPro" id="IPR036873">
    <property type="entry name" value="Rhodanese-like_dom_sf"/>
</dbReference>
<dbReference type="Proteomes" id="UP000696485">
    <property type="component" value="Unassembled WGS sequence"/>
</dbReference>
<evidence type="ECO:0000259" key="9">
    <source>
        <dbReference type="PROSITE" id="PS50206"/>
    </source>
</evidence>
<dbReference type="InterPro" id="IPR001763">
    <property type="entry name" value="Rhodanese-like_dom"/>
</dbReference>
<evidence type="ECO:0000259" key="10">
    <source>
        <dbReference type="PROSITE" id="PS50235"/>
    </source>
</evidence>
<dbReference type="CDD" id="cd02674">
    <property type="entry name" value="Peptidase_C19R"/>
    <property type="match status" value="1"/>
</dbReference>
<keyword evidence="6" id="KW-0378">Hydrolase</keyword>
<feature type="region of interest" description="Disordered" evidence="8">
    <location>
        <begin position="259"/>
        <end position="361"/>
    </location>
</feature>
<feature type="compositionally biased region" description="Low complexity" evidence="8">
    <location>
        <begin position="273"/>
        <end position="292"/>
    </location>
</feature>
<comment type="caution">
    <text evidence="11">The sequence shown here is derived from an EMBL/GenBank/DDBJ whole genome shotgun (WGS) entry which is preliminary data.</text>
</comment>
<organism evidence="11 12">
    <name type="scientific">Podila minutissima</name>
    <dbReference type="NCBI Taxonomy" id="64525"/>
    <lineage>
        <taxon>Eukaryota</taxon>
        <taxon>Fungi</taxon>
        <taxon>Fungi incertae sedis</taxon>
        <taxon>Mucoromycota</taxon>
        <taxon>Mortierellomycotina</taxon>
        <taxon>Mortierellomycetes</taxon>
        <taxon>Mortierellales</taxon>
        <taxon>Mortierellaceae</taxon>
        <taxon>Podila</taxon>
    </lineage>
</organism>
<evidence type="ECO:0000256" key="2">
    <source>
        <dbReference type="ARBA" id="ARBA00009085"/>
    </source>
</evidence>
<evidence type="ECO:0000256" key="7">
    <source>
        <dbReference type="ARBA" id="ARBA00022807"/>
    </source>
</evidence>
<evidence type="ECO:0000256" key="3">
    <source>
        <dbReference type="ARBA" id="ARBA00012759"/>
    </source>
</evidence>
<dbReference type="PROSITE" id="PS00973">
    <property type="entry name" value="USP_2"/>
    <property type="match status" value="1"/>
</dbReference>
<keyword evidence="12" id="KW-1185">Reference proteome</keyword>
<dbReference type="InterPro" id="IPR038765">
    <property type="entry name" value="Papain-like_cys_pep_sf"/>
</dbReference>
<dbReference type="PROSITE" id="PS00972">
    <property type="entry name" value="USP_1"/>
    <property type="match status" value="1"/>
</dbReference>
<dbReference type="GO" id="GO:0016579">
    <property type="term" value="P:protein deubiquitination"/>
    <property type="evidence" value="ECO:0007669"/>
    <property type="project" value="InterPro"/>
</dbReference>
<dbReference type="Pfam" id="PF08969">
    <property type="entry name" value="USP8_dimer"/>
    <property type="match status" value="1"/>
</dbReference>
<dbReference type="PROSITE" id="PS50235">
    <property type="entry name" value="USP_3"/>
    <property type="match status" value="1"/>
</dbReference>
<dbReference type="PANTHER" id="PTHR21646:SF95">
    <property type="entry name" value="UBIQUITIN CARBOXYL-TERMINAL HYDROLASE 4-RELATED"/>
    <property type="match status" value="1"/>
</dbReference>
<feature type="compositionally biased region" description="Low complexity" evidence="8">
    <location>
        <begin position="161"/>
        <end position="178"/>
    </location>
</feature>
<dbReference type="Pfam" id="PF00443">
    <property type="entry name" value="UCH"/>
    <property type="match status" value="1"/>
</dbReference>
<sequence length="1157" mass="125300">MLPPSSNFLDSPTKKIKGLVESAKIIYDPTFTLKQYVRSAQAILNQADQARVKGDMEGAFVNSLKASTIVFELVHRDKDYEKHKNDPDYLATKKRIIGMLDDTEKIKELLLAKYESVHEIDTQAIEAASKAGKPKPPPRPHKPVFLSSKFDGTIPLTAVPTSFGSSSSSSASGTPATSYVDQSSPSLNQSGLSGSFAAMSISMSTPPLSQTSYPPPTSLPGYRPLQPTAYNAASPMGQPVVTSSVSATAAIFPNGSSHTALLSSSLPPPLPMPSNSMPGMSGSQSGYSTPVPALIPAPAPRPAHTLAPPISAPAAFPNGDSKPNTIQASNSAPSSGESPSLAHSSAASSAPAATETPSVTQPLKISPQKVLSYMRQDKPPKLLLIDVRMQVQYRSARIKSQSIVNIEPLALRDGISSKVIADQSLFDNPQLEQDAFQNRHKFDLVLYYDQNTTEIPKSGPLANLFRALHELEFEKSLARLPVLLIGGFDAWLDCAGMNWVEGVDVDAARRVGHGGSAPIPIVAPRSDSSNSAPDLDVLLSRPGSTPIPQDHQPQNHAIFTKLSRGGGINRHDGRIIRRNIGEYIVRDDEPQSMVNPRIPSTSPSNYPNTFNPAYPPTATPQSNINATPPPSHMASFNNNNVNHNNASYYTNQGGYPHGAGSGKAEYQYQGQPGYPGGPNHGPSATFGTYKNDSNASTLNRRTTIYDNHWNNFGAHEKPYSPMSANASSPPIPDKTPIPGVSMGVMMNTNLSGTSMPPTPIPNNLATRPVIPTKPMRPLPQPPGMSDLRSYTQFGSGFSKIGGSQLGKTGLTNLGNTCFMNSVIQCLIATPPLSRFFLDGSFKRHINMRNVLGTQGRLAEAFSDLIRSMWSGQSLVVSPTSFRYAIAGFAPQFKGTEQHDSQEFLSFLLDGLHEDLKMDPRPPPSGDNEGSEADEALMEKLPEYQASEIAWQRYLRRDNSIVVSLFQGQFKNRLCCSKCGKTSTTYNAFMYLALPIKAKVSGRQPQTLASCLNNFVEPETMEGDNAWNCPNCKKPRKATKHLTISRVPDVLLIQLKRFSSDGPFKNKIKAMVQYPIHDLDLTKYLPKRAGSTPPESAIYDLYAVSNHSGEVSSGHYTACVRGEAPGSWTNFDDTRVSPCDKSVAVSEHGYTLFYVRKK</sequence>
<accession>A0A9P5SIW6</accession>
<dbReference type="Gene3D" id="3.40.250.10">
    <property type="entry name" value="Rhodanese-like domain"/>
    <property type="match status" value="1"/>
</dbReference>
<dbReference type="GO" id="GO:0006508">
    <property type="term" value="P:proteolysis"/>
    <property type="evidence" value="ECO:0007669"/>
    <property type="project" value="UniProtKB-KW"/>
</dbReference>
<dbReference type="PROSITE" id="PS50206">
    <property type="entry name" value="RHODANESE_3"/>
    <property type="match status" value="1"/>
</dbReference>
<comment type="catalytic activity">
    <reaction evidence="1">
        <text>Thiol-dependent hydrolysis of ester, thioester, amide, peptide and isopeptide bonds formed by the C-terminal Gly of ubiquitin (a 76-residue protein attached to proteins as an intracellular targeting signal).</text>
        <dbReference type="EC" id="3.4.19.12"/>
    </reaction>
</comment>
<keyword evidence="4 11" id="KW-0645">Protease</keyword>
<feature type="domain" description="USP" evidence="10">
    <location>
        <begin position="808"/>
        <end position="1156"/>
    </location>
</feature>
<evidence type="ECO:0000256" key="5">
    <source>
        <dbReference type="ARBA" id="ARBA00022786"/>
    </source>
</evidence>
<keyword evidence="7" id="KW-0788">Thiol protease</keyword>
<proteinExistence type="inferred from homology"/>
<dbReference type="SMART" id="SM00450">
    <property type="entry name" value="RHOD"/>
    <property type="match status" value="1"/>
</dbReference>
<dbReference type="Gene3D" id="3.90.70.10">
    <property type="entry name" value="Cysteine proteinases"/>
    <property type="match status" value="1"/>
</dbReference>
<feature type="region of interest" description="Disordered" evidence="8">
    <location>
        <begin position="623"/>
        <end position="645"/>
    </location>
</feature>
<dbReference type="AlphaFoldDB" id="A0A9P5SIW6"/>
<gene>
    <name evidence="11" type="primary">DOA4</name>
    <name evidence="11" type="ORF">BG006_006737</name>
</gene>
<dbReference type="EMBL" id="JAAAUY010000407">
    <property type="protein sequence ID" value="KAF9330301.1"/>
    <property type="molecule type" value="Genomic_DNA"/>
</dbReference>
<dbReference type="PANTHER" id="PTHR21646">
    <property type="entry name" value="UBIQUITIN CARBOXYL-TERMINAL HYDROLASE"/>
    <property type="match status" value="1"/>
</dbReference>
<evidence type="ECO:0000256" key="6">
    <source>
        <dbReference type="ARBA" id="ARBA00022801"/>
    </source>
</evidence>
<dbReference type="InterPro" id="IPR028889">
    <property type="entry name" value="USP"/>
</dbReference>
<dbReference type="InterPro" id="IPR018200">
    <property type="entry name" value="USP_CS"/>
</dbReference>